<keyword evidence="3 5" id="KW-1133">Transmembrane helix</keyword>
<keyword evidence="2 5" id="KW-0812">Transmembrane</keyword>
<dbReference type="InterPro" id="IPR051533">
    <property type="entry name" value="WaaL-like"/>
</dbReference>
<feature type="transmembrane region" description="Helical" evidence="5">
    <location>
        <begin position="387"/>
        <end position="407"/>
    </location>
</feature>
<dbReference type="KEGG" id="nli:G3M70_09950"/>
<feature type="transmembrane region" description="Helical" evidence="5">
    <location>
        <begin position="27"/>
        <end position="47"/>
    </location>
</feature>
<dbReference type="EMBL" id="CP048685">
    <property type="protein sequence ID" value="QPJ62176.1"/>
    <property type="molecule type" value="Genomic_DNA"/>
</dbReference>
<evidence type="ECO:0000313" key="8">
    <source>
        <dbReference type="Proteomes" id="UP000594688"/>
    </source>
</evidence>
<feature type="transmembrane region" description="Helical" evidence="5">
    <location>
        <begin position="85"/>
        <end position="104"/>
    </location>
</feature>
<evidence type="ECO:0000256" key="5">
    <source>
        <dbReference type="SAM" id="Phobius"/>
    </source>
</evidence>
<evidence type="ECO:0000256" key="4">
    <source>
        <dbReference type="ARBA" id="ARBA00023136"/>
    </source>
</evidence>
<name>A0A7T0G0T2_9BACT</name>
<evidence type="ECO:0000256" key="3">
    <source>
        <dbReference type="ARBA" id="ARBA00022989"/>
    </source>
</evidence>
<proteinExistence type="predicted"/>
<feature type="domain" description="C2H2-type" evidence="6">
    <location>
        <begin position="468"/>
        <end position="490"/>
    </location>
</feature>
<keyword evidence="4 5" id="KW-0472">Membrane</keyword>
<dbReference type="InterPro" id="IPR013087">
    <property type="entry name" value="Znf_C2H2_type"/>
</dbReference>
<sequence length="568" mass="64691">MSGFIFSLFLIALHTIGVGSIHVPFDQLEITCLFLFLALSCLLFCLLEQKQKKEEILPDFAGSIWLALFFFWGMIGFFYSVRPEMSLQFFLKYITGIALLLFLHRTLKTLEQVRRLFWLLTSIAALQGVLSWIFQAYFPMVNVTINFVFINSNFRGGYLLFPLFMAATLLLTEKDKTRKITAWIMFVLIWAQLGFTNSRGANIAAGVAMFLLVWALIKNENKKNAGILALGFGAGRLLFHLLFINFGSGQEDSSFAEVSAATSSFFFRQLFWDGALKIFSDYPFIGSGPWTFSLLFPYKIDFPLSSAIPPIVLPPPHAHSIYLQTLAGMGLIGLCLFLTAFFKFFKGLFPVYLKNQGPEAVFALGLMIGMAGFLTHGLVETIWPSPYFIFTVTICFGAAQVIITKGFPQKANKDLKKTWTVFSIAIVLVGTGTLWTTFNYSQKFVAARSPEIPMEEKFQMTEEAGELCPFCDRPLTFRAYLYTHLYEKTHDPVFRDKAIHTLQQTREGVVPLPESILIRGMLFEVERDYVRAMNEYLRYYQVGNQPHLLRKAFDRIRMKKQKEASLNP</sequence>
<dbReference type="AlphaFoldDB" id="A0A7T0G0T2"/>
<evidence type="ECO:0000313" key="7">
    <source>
        <dbReference type="EMBL" id="QPJ62176.1"/>
    </source>
</evidence>
<evidence type="ECO:0000256" key="2">
    <source>
        <dbReference type="ARBA" id="ARBA00022692"/>
    </source>
</evidence>
<evidence type="ECO:0000256" key="1">
    <source>
        <dbReference type="ARBA" id="ARBA00004141"/>
    </source>
</evidence>
<dbReference type="GO" id="GO:0016020">
    <property type="term" value="C:membrane"/>
    <property type="evidence" value="ECO:0007669"/>
    <property type="project" value="UniProtKB-SubCell"/>
</dbReference>
<dbReference type="PANTHER" id="PTHR37422:SF13">
    <property type="entry name" value="LIPOPOLYSACCHARIDE BIOSYNTHESIS PROTEIN PA4999-RELATED"/>
    <property type="match status" value="1"/>
</dbReference>
<evidence type="ECO:0000259" key="6">
    <source>
        <dbReference type="PROSITE" id="PS00028"/>
    </source>
</evidence>
<feature type="transmembrane region" description="Helical" evidence="5">
    <location>
        <begin position="321"/>
        <end position="345"/>
    </location>
</feature>
<feature type="transmembrane region" description="Helical" evidence="5">
    <location>
        <begin position="201"/>
        <end position="217"/>
    </location>
</feature>
<feature type="transmembrane region" description="Helical" evidence="5">
    <location>
        <begin position="154"/>
        <end position="172"/>
    </location>
</feature>
<comment type="subcellular location">
    <subcellularLocation>
        <location evidence="1">Membrane</location>
        <topology evidence="1">Multi-pass membrane protein</topology>
    </subcellularLocation>
</comment>
<feature type="transmembrane region" description="Helical" evidence="5">
    <location>
        <begin position="179"/>
        <end position="195"/>
    </location>
</feature>
<reference evidence="7 8" key="1">
    <citation type="submission" date="2020-02" db="EMBL/GenBank/DDBJ databases">
        <title>Genomic and physiological characterization of two novel Nitrospinaceae genera.</title>
        <authorList>
            <person name="Mueller A.J."/>
            <person name="Jung M.-Y."/>
            <person name="Strachan C.R."/>
            <person name="Herbold C.W."/>
            <person name="Kirkegaard R.H."/>
            <person name="Daims H."/>
        </authorList>
    </citation>
    <scope>NUCLEOTIDE SEQUENCE [LARGE SCALE GENOMIC DNA]</scope>
    <source>
        <strain evidence="7">EB</strain>
    </source>
</reference>
<feature type="transmembrane region" description="Helical" evidence="5">
    <location>
        <begin position="419"/>
        <end position="438"/>
    </location>
</feature>
<dbReference type="Pfam" id="PF04932">
    <property type="entry name" value="Wzy_C"/>
    <property type="match status" value="1"/>
</dbReference>
<dbReference type="PANTHER" id="PTHR37422">
    <property type="entry name" value="TEICHURONIC ACID BIOSYNTHESIS PROTEIN TUAE"/>
    <property type="match status" value="1"/>
</dbReference>
<dbReference type="Proteomes" id="UP000594688">
    <property type="component" value="Chromosome"/>
</dbReference>
<feature type="transmembrane region" description="Helical" evidence="5">
    <location>
        <begin position="224"/>
        <end position="244"/>
    </location>
</feature>
<feature type="transmembrane region" description="Helical" evidence="5">
    <location>
        <begin position="116"/>
        <end position="134"/>
    </location>
</feature>
<feature type="transmembrane region" description="Helical" evidence="5">
    <location>
        <begin position="357"/>
        <end position="375"/>
    </location>
</feature>
<protein>
    <recommendedName>
        <fullName evidence="6">C2H2-type domain-containing protein</fullName>
    </recommendedName>
</protein>
<dbReference type="InterPro" id="IPR007016">
    <property type="entry name" value="O-antigen_ligase-rel_domated"/>
</dbReference>
<organism evidence="7 8">
    <name type="scientific">Candidatus Nitronauta litoralis</name>
    <dbReference type="NCBI Taxonomy" id="2705533"/>
    <lineage>
        <taxon>Bacteria</taxon>
        <taxon>Pseudomonadati</taxon>
        <taxon>Nitrospinota/Tectimicrobiota group</taxon>
        <taxon>Nitrospinota</taxon>
        <taxon>Nitrospinia</taxon>
        <taxon>Nitrospinales</taxon>
        <taxon>Nitrospinaceae</taxon>
        <taxon>Candidatus Nitronauta</taxon>
    </lineage>
</organism>
<dbReference type="PROSITE" id="PS00028">
    <property type="entry name" value="ZINC_FINGER_C2H2_1"/>
    <property type="match status" value="1"/>
</dbReference>
<gene>
    <name evidence="7" type="ORF">G3M70_09950</name>
</gene>
<accession>A0A7T0G0T2</accession>
<feature type="transmembrane region" description="Helical" evidence="5">
    <location>
        <begin position="59"/>
        <end position="79"/>
    </location>
</feature>